<sequence>MSPRLALVLSTATFFALAVFALGMTSLLLDASVIAEPGLGQIPGILAMAGTTLAFLLTLRPGLGRPQPSYASALWTALACFLAYPLVAALGILIVGGELGVATAVVLRHVTGAFGLAVAASALLAAVAAIAMVRTRGGRAQWPWERESDEE</sequence>
<protein>
    <submittedName>
        <fullName evidence="3">Uncharacterized protein</fullName>
    </submittedName>
</protein>
<dbReference type="Proteomes" id="UP001172731">
    <property type="component" value="Unassembled WGS sequence"/>
</dbReference>
<dbReference type="RefSeq" id="WP_301132073.1">
    <property type="nucleotide sequence ID" value="NZ_BAAAUQ010000002.1"/>
</dbReference>
<dbReference type="GeneID" id="301457041"/>
<feature type="transmembrane region" description="Helical" evidence="1">
    <location>
        <begin position="114"/>
        <end position="133"/>
    </location>
</feature>
<evidence type="ECO:0000313" key="2">
    <source>
        <dbReference type="EMBL" id="MDN4463048.1"/>
    </source>
</evidence>
<reference evidence="3 5" key="1">
    <citation type="submission" date="2021-06" db="EMBL/GenBank/DDBJ databases">
        <title>Genome-based taxonomic framework of Microbacterium strains isolated from marine environment, the description of four new species and reclassification of four preexisting species.</title>
        <authorList>
            <person name="Lee S.D."/>
            <person name="Kim S.-M."/>
            <person name="Byeon Y.-S."/>
            <person name="Yang H.L."/>
            <person name="Kim I.S."/>
        </authorList>
    </citation>
    <scope>NUCLEOTIDE SEQUENCE [LARGE SCALE GENOMIC DNA]</scope>
    <source>
        <strain evidence="2">KACC 20510</strain>
        <strain evidence="3 5">KACC 20514</strain>
    </source>
</reference>
<keyword evidence="4" id="KW-1185">Reference proteome</keyword>
<proteinExistence type="predicted"/>
<feature type="transmembrane region" description="Helical" evidence="1">
    <location>
        <begin position="41"/>
        <end position="59"/>
    </location>
</feature>
<comment type="caution">
    <text evidence="3">The sequence shown here is derived from an EMBL/GenBank/DDBJ whole genome shotgun (WGS) entry which is preliminary data.</text>
</comment>
<organism evidence="3 5">
    <name type="scientific">Microbacterium aurantiacum</name>
    <dbReference type="NCBI Taxonomy" id="162393"/>
    <lineage>
        <taxon>Bacteria</taxon>
        <taxon>Bacillati</taxon>
        <taxon>Actinomycetota</taxon>
        <taxon>Actinomycetes</taxon>
        <taxon>Micrococcales</taxon>
        <taxon>Microbacteriaceae</taxon>
        <taxon>Microbacterium</taxon>
    </lineage>
</organism>
<dbReference type="EMBL" id="JAHWXH010000001">
    <property type="protein sequence ID" value="MDS0244458.1"/>
    <property type="molecule type" value="Genomic_DNA"/>
</dbReference>
<evidence type="ECO:0000313" key="4">
    <source>
        <dbReference type="Proteomes" id="UP001172731"/>
    </source>
</evidence>
<gene>
    <name evidence="2" type="ORF">KZC48_01340</name>
    <name evidence="3" type="ORF">KZC50_02395</name>
</gene>
<keyword evidence="1" id="KW-0812">Transmembrane</keyword>
<feature type="transmembrane region" description="Helical" evidence="1">
    <location>
        <begin position="71"/>
        <end position="94"/>
    </location>
</feature>
<keyword evidence="1" id="KW-0472">Membrane</keyword>
<dbReference type="Proteomes" id="UP001183582">
    <property type="component" value="Unassembled WGS sequence"/>
</dbReference>
<evidence type="ECO:0000313" key="3">
    <source>
        <dbReference type="EMBL" id="MDS0244458.1"/>
    </source>
</evidence>
<accession>A0AAJ2HI35</accession>
<dbReference type="AlphaFoldDB" id="A0AAJ2HI35"/>
<evidence type="ECO:0000313" key="5">
    <source>
        <dbReference type="Proteomes" id="UP001183582"/>
    </source>
</evidence>
<name>A0AAJ2HI35_9MICO</name>
<dbReference type="EMBL" id="JAHWXI010000001">
    <property type="protein sequence ID" value="MDN4463048.1"/>
    <property type="molecule type" value="Genomic_DNA"/>
</dbReference>
<evidence type="ECO:0000256" key="1">
    <source>
        <dbReference type="SAM" id="Phobius"/>
    </source>
</evidence>
<keyword evidence="1" id="KW-1133">Transmembrane helix</keyword>